<reference evidence="2 3" key="1">
    <citation type="submission" date="2020-08" db="EMBL/GenBank/DDBJ databases">
        <title>Genomic Encyclopedia of Type Strains, Phase III (KMG-III): the genomes of soil and plant-associated and newly described type strains.</title>
        <authorList>
            <person name="Whitman W."/>
        </authorList>
    </citation>
    <scope>NUCLEOTIDE SEQUENCE [LARGE SCALE GENOMIC DNA]</scope>
    <source>
        <strain evidence="2 3">CECT 8654</strain>
    </source>
</reference>
<organism evidence="2 3">
    <name type="scientific">Litorivivens lipolytica</name>
    <dbReference type="NCBI Taxonomy" id="1524264"/>
    <lineage>
        <taxon>Bacteria</taxon>
        <taxon>Pseudomonadati</taxon>
        <taxon>Pseudomonadota</taxon>
        <taxon>Gammaproteobacteria</taxon>
        <taxon>Litorivivens</taxon>
    </lineage>
</organism>
<evidence type="ECO:0000313" key="2">
    <source>
        <dbReference type="EMBL" id="MBB3048799.1"/>
    </source>
</evidence>
<accession>A0A7W4Z6R5</accession>
<dbReference type="PANTHER" id="PTHR38760:SF1">
    <property type="entry name" value="ADENYLATE CYCLASE"/>
    <property type="match status" value="1"/>
</dbReference>
<comment type="caution">
    <text evidence="2">The sequence shown here is derived from an EMBL/GenBank/DDBJ whole genome shotgun (WGS) entry which is preliminary data.</text>
</comment>
<dbReference type="Pfam" id="PF12633">
    <property type="entry name" value="Adenyl_cycl_N"/>
    <property type="match status" value="1"/>
</dbReference>
<proteinExistence type="predicted"/>
<feature type="domain" description="Adenylate cyclase class-I N-terminal" evidence="1">
    <location>
        <begin position="16"/>
        <end position="209"/>
    </location>
</feature>
<name>A0A7W4Z6R5_9GAMM</name>
<dbReference type="EC" id="4.6.1.1" evidence="2"/>
<dbReference type="GO" id="GO:0006171">
    <property type="term" value="P:cAMP biosynthetic process"/>
    <property type="evidence" value="ECO:0007669"/>
    <property type="project" value="InterPro"/>
</dbReference>
<dbReference type="Proteomes" id="UP000537130">
    <property type="component" value="Unassembled WGS sequence"/>
</dbReference>
<dbReference type="RefSeq" id="WP_183411561.1">
    <property type="nucleotide sequence ID" value="NZ_JACHWY010000003.1"/>
</dbReference>
<dbReference type="InterPro" id="IPR024685">
    <property type="entry name" value="Adenylate_cyclase_1_N"/>
</dbReference>
<dbReference type="PIRSF" id="PIRSF001444">
    <property type="entry name" value="Adenylate_cycl"/>
    <property type="match status" value="1"/>
</dbReference>
<dbReference type="GO" id="GO:0004016">
    <property type="term" value="F:adenylate cyclase activity"/>
    <property type="evidence" value="ECO:0007669"/>
    <property type="project" value="UniProtKB-EC"/>
</dbReference>
<dbReference type="AlphaFoldDB" id="A0A7W4Z6R5"/>
<sequence length="910" mass="104179">MHITALGRIVGADAKAVFRRLQQFNQQRLERARSLLGPRQQLFLDFLPLLLHSNHPSLPGYQSLNCPAGIVHFKPGKEMVERVKRHLSPSFRLPGSTSQPALEAIYLMGSLGSIAHAPSSDIDVWVCHRPELNSKERLDLRAKCDALSAYVASALGLEMHIFLMCAEEFRAGERKALTGEDCGSTQHFLLLDEFYRSAIRLAGKYPLWWLIDPDAHDYGEAVSHLQHRQKRLADQLLDLGNVHAIPEGEYVGAGIWQLFKAIRAPHKSLIKLLLIEAYARQHDRLRPLSEDIRRGIHSGALQQCLDPYLLIYQRLESYLTERHEPERLDLLRRALYFKTELRLSQQRDELSWREQEMRHLIKQWGWGREQLQNLDLRDTWPIHRVRSEHQALVRELTGSYRFLQGFAAEYKADQLISSREMSVLGRKLFAAFERQPDKIDRVDGDLQPALAENTLSFCYFGKADPDTPNWAVIEGRVSLSHWHQTKALREGESLSALICWCLCNGLINSDTRFHLASDHPEHHRGKLEPLISTLKAQLPDHNYAAEAEEHRRFERARRVESITCFVGNASQQGHLDLPIVRHIDVVSVTSWGEVFCKAHTGDHAVAEALHQIADSVISQTEELKLNARPFSTSAEYCTQRFVSDLSALLEFFQRDSGDGDRYIYESGRTYYHFQRKAESLQLSRSGSFTELALLLGKSTHKASRIGVCNRNPRLSALCQVASLQKAGELQVVFQRREEAADIYLLDGHGAIHYQPLLCHDRDIMLTHLTYFLRPIRQHYLGAAPVRWHNLSEQRGKWQLEPFKPENKSDRLRISVKMLGYQGEGQRFDVQINQKTLHFAQYGEDILKHAARYIRELLPHDDALRFCYLSRIEHSSPLNGTPAISEHLANELRLKAQIEEGINSALLVGVD</sequence>
<protein>
    <submittedName>
        <fullName evidence="2">Adenylate cyclase class 1</fullName>
        <ecNumber evidence="2">4.6.1.1</ecNumber>
    </submittedName>
</protein>
<evidence type="ECO:0000259" key="1">
    <source>
        <dbReference type="Pfam" id="PF12633"/>
    </source>
</evidence>
<gene>
    <name evidence="2" type="ORF">FHR99_003073</name>
</gene>
<evidence type="ECO:0000313" key="3">
    <source>
        <dbReference type="Proteomes" id="UP000537130"/>
    </source>
</evidence>
<dbReference type="InterPro" id="IPR000274">
    <property type="entry name" value="Adenylate_cyclase_1"/>
</dbReference>
<dbReference type="PANTHER" id="PTHR38760">
    <property type="entry name" value="ADENYLATE CYCLASE"/>
    <property type="match status" value="1"/>
</dbReference>
<keyword evidence="2" id="KW-0456">Lyase</keyword>
<dbReference type="Pfam" id="PF01295">
    <property type="entry name" value="Adenylate_cycl"/>
    <property type="match status" value="1"/>
</dbReference>
<keyword evidence="3" id="KW-1185">Reference proteome</keyword>
<dbReference type="EMBL" id="JACHWY010000003">
    <property type="protein sequence ID" value="MBB3048799.1"/>
    <property type="molecule type" value="Genomic_DNA"/>
</dbReference>